<protein>
    <recommendedName>
        <fullName evidence="3">Reverse transcriptase domain-containing protein</fullName>
    </recommendedName>
</protein>
<dbReference type="InterPro" id="IPR043128">
    <property type="entry name" value="Rev_trsase/Diguanyl_cyclase"/>
</dbReference>
<dbReference type="PANTHER" id="PTHR15503:SF22">
    <property type="entry name" value="TRANSPOSON TY3-I GAG POLYPROTEIN"/>
    <property type="match status" value="1"/>
</dbReference>
<dbReference type="Gene3D" id="3.30.70.270">
    <property type="match status" value="1"/>
</dbReference>
<evidence type="ECO:0000313" key="2">
    <source>
        <dbReference type="Proteomes" id="UP000053105"/>
    </source>
</evidence>
<evidence type="ECO:0008006" key="3">
    <source>
        <dbReference type="Google" id="ProtNLM"/>
    </source>
</evidence>
<keyword evidence="2" id="KW-1185">Reference proteome</keyword>
<organism evidence="1 2">
    <name type="scientific">Melipona quadrifasciata</name>
    <dbReference type="NCBI Taxonomy" id="166423"/>
    <lineage>
        <taxon>Eukaryota</taxon>
        <taxon>Metazoa</taxon>
        <taxon>Ecdysozoa</taxon>
        <taxon>Arthropoda</taxon>
        <taxon>Hexapoda</taxon>
        <taxon>Insecta</taxon>
        <taxon>Pterygota</taxon>
        <taxon>Neoptera</taxon>
        <taxon>Endopterygota</taxon>
        <taxon>Hymenoptera</taxon>
        <taxon>Apocrita</taxon>
        <taxon>Aculeata</taxon>
        <taxon>Apoidea</taxon>
        <taxon>Anthophila</taxon>
        <taxon>Apidae</taxon>
        <taxon>Melipona</taxon>
    </lineage>
</organism>
<reference evidence="1 2" key="1">
    <citation type="submission" date="2015-07" db="EMBL/GenBank/DDBJ databases">
        <title>The genome of Melipona quadrifasciata.</title>
        <authorList>
            <person name="Pan H."/>
            <person name="Kapheim K."/>
        </authorList>
    </citation>
    <scope>NUCLEOTIDE SEQUENCE [LARGE SCALE GENOMIC DNA]</scope>
    <source>
        <strain evidence="1">0111107301</strain>
        <tissue evidence="1">Whole body</tissue>
    </source>
</reference>
<dbReference type="InterPro" id="IPR032567">
    <property type="entry name" value="RTL1-rel"/>
</dbReference>
<evidence type="ECO:0000313" key="1">
    <source>
        <dbReference type="EMBL" id="KOX67629.1"/>
    </source>
</evidence>
<dbReference type="Proteomes" id="UP000053105">
    <property type="component" value="Unassembled WGS sequence"/>
</dbReference>
<gene>
    <name evidence="1" type="ORF">WN51_09040</name>
</gene>
<sequence>MRKLDLQLDREFVWRFVIADVEGPIIGIDFLSHYNLLVVPRNRRLLDAVTHMPAVFGKETPKHQVEHRIETTPGPPVCCITRRLAPDRYKAARRPCGDYRALNPRTVPDRYSPPHIADFAHALYGKNIFSKIDLVRAYNQTPVAPKQKRQSRRRSGYSSSILCPSVCGTRRKLANVS</sequence>
<accession>A0A0M8ZQR8</accession>
<name>A0A0M8ZQR8_9HYME</name>
<dbReference type="GO" id="GO:0071897">
    <property type="term" value="P:DNA biosynthetic process"/>
    <property type="evidence" value="ECO:0007669"/>
    <property type="project" value="UniProtKB-ARBA"/>
</dbReference>
<dbReference type="EMBL" id="KQ436007">
    <property type="protein sequence ID" value="KOX67629.1"/>
    <property type="molecule type" value="Genomic_DNA"/>
</dbReference>
<dbReference type="AlphaFoldDB" id="A0A0M8ZQR8"/>
<dbReference type="SUPFAM" id="SSF56672">
    <property type="entry name" value="DNA/RNA polymerases"/>
    <property type="match status" value="1"/>
</dbReference>
<dbReference type="InterPro" id="IPR043502">
    <property type="entry name" value="DNA/RNA_pol_sf"/>
</dbReference>
<proteinExistence type="predicted"/>
<dbReference type="PANTHER" id="PTHR15503">
    <property type="entry name" value="LDOC1 RELATED"/>
    <property type="match status" value="1"/>
</dbReference>
<dbReference type="STRING" id="166423.A0A0M8ZQR8"/>
<dbReference type="OrthoDB" id="7609118at2759"/>